<reference evidence="1" key="3">
    <citation type="submission" date="2022-06" db="UniProtKB">
        <authorList>
            <consortium name="EnsemblPlants"/>
        </authorList>
    </citation>
    <scope>IDENTIFICATION</scope>
</reference>
<reference evidence="2" key="1">
    <citation type="journal article" date="2013" name="Nature">
        <title>Draft genome of the wheat A-genome progenitor Triticum urartu.</title>
        <authorList>
            <person name="Ling H.Q."/>
            <person name="Zhao S."/>
            <person name="Liu D."/>
            <person name="Wang J."/>
            <person name="Sun H."/>
            <person name="Zhang C."/>
            <person name="Fan H."/>
            <person name="Li D."/>
            <person name="Dong L."/>
            <person name="Tao Y."/>
            <person name="Gao C."/>
            <person name="Wu H."/>
            <person name="Li Y."/>
            <person name="Cui Y."/>
            <person name="Guo X."/>
            <person name="Zheng S."/>
            <person name="Wang B."/>
            <person name="Yu K."/>
            <person name="Liang Q."/>
            <person name="Yang W."/>
            <person name="Lou X."/>
            <person name="Chen J."/>
            <person name="Feng M."/>
            <person name="Jian J."/>
            <person name="Zhang X."/>
            <person name="Luo G."/>
            <person name="Jiang Y."/>
            <person name="Liu J."/>
            <person name="Wang Z."/>
            <person name="Sha Y."/>
            <person name="Zhang B."/>
            <person name="Wu H."/>
            <person name="Tang D."/>
            <person name="Shen Q."/>
            <person name="Xue P."/>
            <person name="Zou S."/>
            <person name="Wang X."/>
            <person name="Liu X."/>
            <person name="Wang F."/>
            <person name="Yang Y."/>
            <person name="An X."/>
            <person name="Dong Z."/>
            <person name="Zhang K."/>
            <person name="Zhang X."/>
            <person name="Luo M.C."/>
            <person name="Dvorak J."/>
            <person name="Tong Y."/>
            <person name="Wang J."/>
            <person name="Yang H."/>
            <person name="Li Z."/>
            <person name="Wang D."/>
            <person name="Zhang A."/>
            <person name="Wang J."/>
        </authorList>
    </citation>
    <scope>NUCLEOTIDE SEQUENCE</scope>
    <source>
        <strain evidence="2">cv. G1812</strain>
    </source>
</reference>
<name>A0A8R7QYE4_TRIUA</name>
<dbReference type="AlphaFoldDB" id="A0A8R7QYE4"/>
<accession>A0A8R7QYE4</accession>
<dbReference type="Proteomes" id="UP000015106">
    <property type="component" value="Chromosome 7"/>
</dbReference>
<dbReference type="Gramene" id="TuG1812G0700002687.01.T04">
    <property type="protein sequence ID" value="TuG1812G0700002687.01.T04"/>
    <property type="gene ID" value="TuG1812G0700002687.01"/>
</dbReference>
<evidence type="ECO:0000313" key="2">
    <source>
        <dbReference type="Proteomes" id="UP000015106"/>
    </source>
</evidence>
<evidence type="ECO:0000313" key="1">
    <source>
        <dbReference type="EnsemblPlants" id="TuG1812G0700002687.01.T04"/>
    </source>
</evidence>
<keyword evidence="2" id="KW-1185">Reference proteome</keyword>
<dbReference type="EnsemblPlants" id="TuG1812G0700002687.01.T04">
    <property type="protein sequence ID" value="TuG1812G0700002687.01.T04"/>
    <property type="gene ID" value="TuG1812G0700002687.01"/>
</dbReference>
<protein>
    <submittedName>
        <fullName evidence="1">Uncharacterized protein</fullName>
    </submittedName>
</protein>
<reference evidence="1" key="2">
    <citation type="submission" date="2018-03" db="EMBL/GenBank/DDBJ databases">
        <title>The Triticum urartu genome reveals the dynamic nature of wheat genome evolution.</title>
        <authorList>
            <person name="Ling H."/>
            <person name="Ma B."/>
            <person name="Shi X."/>
            <person name="Liu H."/>
            <person name="Dong L."/>
            <person name="Sun H."/>
            <person name="Cao Y."/>
            <person name="Gao Q."/>
            <person name="Zheng S."/>
            <person name="Li Y."/>
            <person name="Yu Y."/>
            <person name="Du H."/>
            <person name="Qi M."/>
            <person name="Li Y."/>
            <person name="Yu H."/>
            <person name="Cui Y."/>
            <person name="Wang N."/>
            <person name="Chen C."/>
            <person name="Wu H."/>
            <person name="Zhao Y."/>
            <person name="Zhang J."/>
            <person name="Li Y."/>
            <person name="Zhou W."/>
            <person name="Zhang B."/>
            <person name="Hu W."/>
            <person name="Eijk M."/>
            <person name="Tang J."/>
            <person name="Witsenboer H."/>
            <person name="Zhao S."/>
            <person name="Li Z."/>
            <person name="Zhang A."/>
            <person name="Wang D."/>
            <person name="Liang C."/>
        </authorList>
    </citation>
    <scope>NUCLEOTIDE SEQUENCE [LARGE SCALE GENOMIC DNA]</scope>
    <source>
        <strain evidence="1">cv. G1812</strain>
    </source>
</reference>
<sequence length="116" mass="13102">MPPPPFGPDSSARADTFPSLTSPLFFEKQKRSRSKTKVSTIERMIISKRQEQANGHGIFKRQEQANGHGILCKMSRGFCGRVIHQLPSRWVMVWEWGSKDVKMVGKTELAATCVLK</sequence>
<organism evidence="1 2">
    <name type="scientific">Triticum urartu</name>
    <name type="common">Red wild einkorn</name>
    <name type="synonym">Crithodium urartu</name>
    <dbReference type="NCBI Taxonomy" id="4572"/>
    <lineage>
        <taxon>Eukaryota</taxon>
        <taxon>Viridiplantae</taxon>
        <taxon>Streptophyta</taxon>
        <taxon>Embryophyta</taxon>
        <taxon>Tracheophyta</taxon>
        <taxon>Spermatophyta</taxon>
        <taxon>Magnoliopsida</taxon>
        <taxon>Liliopsida</taxon>
        <taxon>Poales</taxon>
        <taxon>Poaceae</taxon>
        <taxon>BOP clade</taxon>
        <taxon>Pooideae</taxon>
        <taxon>Triticodae</taxon>
        <taxon>Triticeae</taxon>
        <taxon>Triticinae</taxon>
        <taxon>Triticum</taxon>
    </lineage>
</organism>
<proteinExistence type="predicted"/>